<sequence length="446" mass="47929">MVRLYEDLAYGPKSDAGCYWRETIADEPCNGALEADVSCDVAVIGAGYTGLNAAHGLARAGAEVVVLEENTPGWGASGRNGGFCCLGGAALEGSQLVKLHGRAATRAFLQAERAAVDHVAGLLDALGIEADRHSDGEVQLAHSPAAFGHFAEEAAFYREMLGLSCRVLTPEAQRAEGIAAAGTHGALHVPVGFALNPRKYAIGLAQAAQVAGVRIFTRSPVTSVDAAAGGFRLRAGAGEVRARKVIFATNGYSREDLPGWYASRYLPVQSNVIVTRPLTAPEREAQGWTSEHMAYDSRHLLHYFRLMPDGRFLFGMRGGVTAKPAEMARRKARIRADFEAMFPGWAHVETPHFWSGLLCVSRDLTPYVGPVPGMDGAYTALAYHGNGVAMGSYAGARLAEIVAGVETQAPLPDIMRRPLRRYPLGRARRLLLHAAYLAYGWKDRRS</sequence>
<evidence type="ECO:0000256" key="1">
    <source>
        <dbReference type="ARBA" id="ARBA00023002"/>
    </source>
</evidence>
<dbReference type="GO" id="GO:0005737">
    <property type="term" value="C:cytoplasm"/>
    <property type="evidence" value="ECO:0007669"/>
    <property type="project" value="TreeGrafter"/>
</dbReference>
<dbReference type="Pfam" id="PF01266">
    <property type="entry name" value="DAO"/>
    <property type="match status" value="1"/>
</dbReference>
<gene>
    <name evidence="3" type="primary">puuB_1</name>
    <name evidence="3" type="ORF">PSA7680_01829</name>
</gene>
<dbReference type="SUPFAM" id="SSF51905">
    <property type="entry name" value="FAD/NAD(P)-binding domain"/>
    <property type="match status" value="1"/>
</dbReference>
<dbReference type="Proteomes" id="UP000193409">
    <property type="component" value="Unassembled WGS sequence"/>
</dbReference>
<evidence type="ECO:0000313" key="4">
    <source>
        <dbReference type="Proteomes" id="UP000193409"/>
    </source>
</evidence>
<dbReference type="RefSeq" id="WP_085868397.1">
    <property type="nucleotide sequence ID" value="NZ_FWFQ01000011.1"/>
</dbReference>
<keyword evidence="1 3" id="KW-0560">Oxidoreductase</keyword>
<keyword evidence="4" id="KW-1185">Reference proteome</keyword>
<dbReference type="AlphaFoldDB" id="A0A1Y5SGZ2"/>
<protein>
    <submittedName>
        <fullName evidence="3">Gamma-glutamylputrescine oxidoreductase</fullName>
        <ecNumber evidence="3">1.4.3.-</ecNumber>
    </submittedName>
</protein>
<name>A0A1Y5SGZ2_9RHOB</name>
<reference evidence="3 4" key="1">
    <citation type="submission" date="2017-03" db="EMBL/GenBank/DDBJ databases">
        <authorList>
            <person name="Afonso C.L."/>
            <person name="Miller P.J."/>
            <person name="Scott M.A."/>
            <person name="Spackman E."/>
            <person name="Goraichik I."/>
            <person name="Dimitrov K.M."/>
            <person name="Suarez D.L."/>
            <person name="Swayne D.E."/>
        </authorList>
    </citation>
    <scope>NUCLEOTIDE SEQUENCE [LARGE SCALE GENOMIC DNA]</scope>
    <source>
        <strain evidence="3 4">CECT 7680</strain>
    </source>
</reference>
<dbReference type="EC" id="1.4.3.-" evidence="3"/>
<dbReference type="InterPro" id="IPR006076">
    <property type="entry name" value="FAD-dep_OxRdtase"/>
</dbReference>
<proteinExistence type="predicted"/>
<accession>A0A1Y5SGZ2</accession>
<evidence type="ECO:0000313" key="3">
    <source>
        <dbReference type="EMBL" id="SLN37675.1"/>
    </source>
</evidence>
<feature type="domain" description="FAD dependent oxidoreductase" evidence="2">
    <location>
        <begin position="40"/>
        <end position="400"/>
    </location>
</feature>
<dbReference type="Gene3D" id="3.30.9.10">
    <property type="entry name" value="D-Amino Acid Oxidase, subunit A, domain 2"/>
    <property type="match status" value="1"/>
</dbReference>
<dbReference type="PANTHER" id="PTHR13847:SF281">
    <property type="entry name" value="FAD DEPENDENT OXIDOREDUCTASE DOMAIN-CONTAINING PROTEIN"/>
    <property type="match status" value="1"/>
</dbReference>
<evidence type="ECO:0000259" key="2">
    <source>
        <dbReference type="Pfam" id="PF01266"/>
    </source>
</evidence>
<dbReference type="GO" id="GO:0016491">
    <property type="term" value="F:oxidoreductase activity"/>
    <property type="evidence" value="ECO:0007669"/>
    <property type="project" value="UniProtKB-KW"/>
</dbReference>
<dbReference type="InterPro" id="IPR036188">
    <property type="entry name" value="FAD/NAD-bd_sf"/>
</dbReference>
<dbReference type="OrthoDB" id="9806601at2"/>
<dbReference type="Gene3D" id="3.50.50.60">
    <property type="entry name" value="FAD/NAD(P)-binding domain"/>
    <property type="match status" value="1"/>
</dbReference>
<organism evidence="3 4">
    <name type="scientific">Pseudoruegeria aquimaris</name>
    <dbReference type="NCBI Taxonomy" id="393663"/>
    <lineage>
        <taxon>Bacteria</taxon>
        <taxon>Pseudomonadati</taxon>
        <taxon>Pseudomonadota</taxon>
        <taxon>Alphaproteobacteria</taxon>
        <taxon>Rhodobacterales</taxon>
        <taxon>Roseobacteraceae</taxon>
        <taxon>Pseudoruegeria</taxon>
    </lineage>
</organism>
<dbReference type="EMBL" id="FWFQ01000011">
    <property type="protein sequence ID" value="SLN37675.1"/>
    <property type="molecule type" value="Genomic_DNA"/>
</dbReference>
<dbReference type="PANTHER" id="PTHR13847">
    <property type="entry name" value="SARCOSINE DEHYDROGENASE-RELATED"/>
    <property type="match status" value="1"/>
</dbReference>